<name>A0AAN8WM25_HALRR</name>
<accession>A0AAN8WM25</accession>
<evidence type="ECO:0000313" key="1">
    <source>
        <dbReference type="EMBL" id="KAK7067502.1"/>
    </source>
</evidence>
<sequence length="112" mass="11270">MLVPYAALVETLIDYKLLLHVTGRDASGTFSWPAAVIGGGTDADVNPFAAFDVSDSSGPPLPPQGSVSSFDTTTATTITTTTTSTTSTDAADLLGGLDPLAGVGTMPPAQPQ</sequence>
<protein>
    <submittedName>
        <fullName evidence="1">Uncharacterized protein</fullName>
    </submittedName>
</protein>
<dbReference type="AlphaFoldDB" id="A0AAN8WM25"/>
<reference evidence="1 2" key="1">
    <citation type="submission" date="2023-11" db="EMBL/GenBank/DDBJ databases">
        <title>Halocaridina rubra genome assembly.</title>
        <authorList>
            <person name="Smith C."/>
        </authorList>
    </citation>
    <scope>NUCLEOTIDE SEQUENCE [LARGE SCALE GENOMIC DNA]</scope>
    <source>
        <strain evidence="1">EP-1</strain>
        <tissue evidence="1">Whole</tissue>
    </source>
</reference>
<dbReference type="EMBL" id="JAXCGZ010018178">
    <property type="protein sequence ID" value="KAK7067502.1"/>
    <property type="molecule type" value="Genomic_DNA"/>
</dbReference>
<feature type="non-terminal residue" evidence="1">
    <location>
        <position position="112"/>
    </location>
</feature>
<dbReference type="Proteomes" id="UP001381693">
    <property type="component" value="Unassembled WGS sequence"/>
</dbReference>
<keyword evidence="2" id="KW-1185">Reference proteome</keyword>
<proteinExistence type="predicted"/>
<gene>
    <name evidence="1" type="ORF">SK128_027895</name>
</gene>
<comment type="caution">
    <text evidence="1">The sequence shown here is derived from an EMBL/GenBank/DDBJ whole genome shotgun (WGS) entry which is preliminary data.</text>
</comment>
<evidence type="ECO:0000313" key="2">
    <source>
        <dbReference type="Proteomes" id="UP001381693"/>
    </source>
</evidence>
<organism evidence="1 2">
    <name type="scientific">Halocaridina rubra</name>
    <name type="common">Hawaiian red shrimp</name>
    <dbReference type="NCBI Taxonomy" id="373956"/>
    <lineage>
        <taxon>Eukaryota</taxon>
        <taxon>Metazoa</taxon>
        <taxon>Ecdysozoa</taxon>
        <taxon>Arthropoda</taxon>
        <taxon>Crustacea</taxon>
        <taxon>Multicrustacea</taxon>
        <taxon>Malacostraca</taxon>
        <taxon>Eumalacostraca</taxon>
        <taxon>Eucarida</taxon>
        <taxon>Decapoda</taxon>
        <taxon>Pleocyemata</taxon>
        <taxon>Caridea</taxon>
        <taxon>Atyoidea</taxon>
        <taxon>Atyidae</taxon>
        <taxon>Halocaridina</taxon>
    </lineage>
</organism>